<accession>A0A6C2YIF3</accession>
<dbReference type="Proteomes" id="UP000464378">
    <property type="component" value="Chromosome"/>
</dbReference>
<dbReference type="EMBL" id="LR586016">
    <property type="protein sequence ID" value="VIP00772.1"/>
    <property type="molecule type" value="Genomic_DNA"/>
</dbReference>
<proteinExistence type="predicted"/>
<protein>
    <submittedName>
        <fullName evidence="1">Uncharacterized protein</fullName>
    </submittedName>
</protein>
<evidence type="ECO:0000313" key="2">
    <source>
        <dbReference type="Proteomes" id="UP000464378"/>
    </source>
</evidence>
<organism evidence="1">
    <name type="scientific">Tuwongella immobilis</name>
    <dbReference type="NCBI Taxonomy" id="692036"/>
    <lineage>
        <taxon>Bacteria</taxon>
        <taxon>Pseudomonadati</taxon>
        <taxon>Planctomycetota</taxon>
        <taxon>Planctomycetia</taxon>
        <taxon>Gemmatales</taxon>
        <taxon>Gemmataceae</taxon>
        <taxon>Tuwongella</taxon>
    </lineage>
</organism>
<dbReference type="InParanoid" id="A0A6C2YIF3"/>
<name>A0A6C2YIF3_9BACT</name>
<evidence type="ECO:0000313" key="1">
    <source>
        <dbReference type="EMBL" id="VIP00772.1"/>
    </source>
</evidence>
<dbReference type="AlphaFoldDB" id="A0A6C2YIF3"/>
<sequence length="152" mass="17343">MSLQEATAAYEAGDLYWPITLLNELEDARQGRGFDWVVSCAVMFLERADGEDRRSLLQWVQDVAAAKESRNLAGLREKSLEIWHLQRDQRHTAVSHLYAALLDFLEGNYREYRKTIFYAISALSRDPAFSQAGLSIPEEVFVKMRTGTSPMP</sequence>
<dbReference type="KEGG" id="tim:GMBLW1_31880"/>
<reference evidence="1" key="1">
    <citation type="submission" date="2019-04" db="EMBL/GenBank/DDBJ databases">
        <authorList>
            <consortium name="Science for Life Laboratories"/>
        </authorList>
    </citation>
    <scope>NUCLEOTIDE SEQUENCE</scope>
    <source>
        <strain evidence="1">MBLW1</strain>
    </source>
</reference>
<dbReference type="RefSeq" id="WP_162655950.1">
    <property type="nucleotide sequence ID" value="NZ_LR593887.1"/>
</dbReference>
<dbReference type="EMBL" id="LR593887">
    <property type="protein sequence ID" value="VTR96962.1"/>
    <property type="molecule type" value="Genomic_DNA"/>
</dbReference>
<keyword evidence="2" id="KW-1185">Reference proteome</keyword>
<gene>
    <name evidence="1" type="ORF">GMBLW1_31880</name>
</gene>